<keyword evidence="2" id="KW-0479">Metal-binding</keyword>
<comment type="similarity">
    <text evidence="1">Belongs to the inositol monophosphatase superfamily.</text>
</comment>
<dbReference type="EMBL" id="JBHUHT010000007">
    <property type="protein sequence ID" value="MFD2094965.1"/>
    <property type="molecule type" value="Genomic_DNA"/>
</dbReference>
<dbReference type="RefSeq" id="WP_345338030.1">
    <property type="nucleotide sequence ID" value="NZ_BAABLI010000004.1"/>
</dbReference>
<dbReference type="PRINTS" id="PR00377">
    <property type="entry name" value="IMPHPHTASES"/>
</dbReference>
<evidence type="ECO:0000256" key="1">
    <source>
        <dbReference type="ARBA" id="ARBA00009759"/>
    </source>
</evidence>
<evidence type="ECO:0000256" key="2">
    <source>
        <dbReference type="ARBA" id="ARBA00022723"/>
    </source>
</evidence>
<dbReference type="PANTHER" id="PTHR20854:SF4">
    <property type="entry name" value="INOSITOL-1-MONOPHOSPHATASE-RELATED"/>
    <property type="match status" value="1"/>
</dbReference>
<evidence type="ECO:0000256" key="4">
    <source>
        <dbReference type="ARBA" id="ARBA00022842"/>
    </source>
</evidence>
<keyword evidence="6" id="KW-1185">Reference proteome</keyword>
<evidence type="ECO:0000256" key="3">
    <source>
        <dbReference type="ARBA" id="ARBA00022801"/>
    </source>
</evidence>
<name>A0ABW4XHG3_9GAMM</name>
<dbReference type="SUPFAM" id="SSF56655">
    <property type="entry name" value="Carbohydrate phosphatase"/>
    <property type="match status" value="1"/>
</dbReference>
<sequence length="309" mass="33117">MVLSQTQLEALLTLASDAAKQAGNYIASFDRSAIEVSHKTAGDSAASQVVTQVDLACEALIKEALQPSFDPFDIAFLGEESAASCPIDQHPRLNQPYFWCVDPLDGTLPFTENVPGYAVSIALVSNAGEPLIGVVFDPVTGTLYQGIAKRQGAGENALLLKQGQPWAPLIPLQAAGAPLSLYFDRSFTTLPMFSRVVEAMSVRAEKMGYSGVQIYHQAGSVMNAVQMLAHTPACYFKFPKATEGGGSLWDFAATAALAKAAGAWVSDIHGDPLQLNAPDSLFMHRRGVLYASDRQLAEQVMALYRSLCK</sequence>
<dbReference type="InterPro" id="IPR000760">
    <property type="entry name" value="Inositol_monophosphatase-like"/>
</dbReference>
<evidence type="ECO:0000313" key="6">
    <source>
        <dbReference type="Proteomes" id="UP001597380"/>
    </source>
</evidence>
<dbReference type="InterPro" id="IPR020583">
    <property type="entry name" value="Inositol_monoP_metal-BS"/>
</dbReference>
<evidence type="ECO:0000313" key="5">
    <source>
        <dbReference type="EMBL" id="MFD2094965.1"/>
    </source>
</evidence>
<dbReference type="Gene3D" id="3.40.190.80">
    <property type="match status" value="1"/>
</dbReference>
<keyword evidence="4" id="KW-0460">Magnesium</keyword>
<reference evidence="6" key="1">
    <citation type="journal article" date="2019" name="Int. J. Syst. Evol. Microbiol.">
        <title>The Global Catalogue of Microorganisms (GCM) 10K type strain sequencing project: providing services to taxonomists for standard genome sequencing and annotation.</title>
        <authorList>
            <consortium name="The Broad Institute Genomics Platform"/>
            <consortium name="The Broad Institute Genome Sequencing Center for Infectious Disease"/>
            <person name="Wu L."/>
            <person name="Ma J."/>
        </authorList>
    </citation>
    <scope>NUCLEOTIDE SEQUENCE [LARGE SCALE GENOMIC DNA]</scope>
    <source>
        <strain evidence="6">CGMCC 1.10992</strain>
    </source>
</reference>
<proteinExistence type="inferred from homology"/>
<dbReference type="Gene3D" id="3.30.540.10">
    <property type="entry name" value="Fructose-1,6-Bisphosphatase, subunit A, domain 1"/>
    <property type="match status" value="1"/>
</dbReference>
<gene>
    <name evidence="5" type="ORF">ACFSJ3_03150</name>
</gene>
<keyword evidence="3" id="KW-0378">Hydrolase</keyword>
<dbReference type="Proteomes" id="UP001597380">
    <property type="component" value="Unassembled WGS sequence"/>
</dbReference>
<comment type="caution">
    <text evidence="5">The sequence shown here is derived from an EMBL/GenBank/DDBJ whole genome shotgun (WGS) entry which is preliminary data.</text>
</comment>
<accession>A0ABW4XHG3</accession>
<dbReference type="PANTHER" id="PTHR20854">
    <property type="entry name" value="INOSITOL MONOPHOSPHATASE"/>
    <property type="match status" value="1"/>
</dbReference>
<protein>
    <submittedName>
        <fullName evidence="5">3'(2'),5'-bisphosphate nucleotidase CysQ</fullName>
    </submittedName>
</protein>
<dbReference type="Pfam" id="PF00459">
    <property type="entry name" value="Inositol_P"/>
    <property type="match status" value="1"/>
</dbReference>
<organism evidence="5 6">
    <name type="scientific">Corallincola platygyrae</name>
    <dbReference type="NCBI Taxonomy" id="1193278"/>
    <lineage>
        <taxon>Bacteria</taxon>
        <taxon>Pseudomonadati</taxon>
        <taxon>Pseudomonadota</taxon>
        <taxon>Gammaproteobacteria</taxon>
        <taxon>Alteromonadales</taxon>
        <taxon>Psychromonadaceae</taxon>
        <taxon>Corallincola</taxon>
    </lineage>
</organism>
<dbReference type="PROSITE" id="PS00629">
    <property type="entry name" value="IMP_1"/>
    <property type="match status" value="1"/>
</dbReference>